<dbReference type="GO" id="GO:0047570">
    <property type="term" value="F:3-oxoadipate enol-lactonase activity"/>
    <property type="evidence" value="ECO:0007669"/>
    <property type="project" value="UniProtKB-EC"/>
</dbReference>
<keyword evidence="2" id="KW-0614">Plasmid</keyword>
<dbReference type="Gene3D" id="3.40.50.1820">
    <property type="entry name" value="alpha/beta hydrolase"/>
    <property type="match status" value="1"/>
</dbReference>
<dbReference type="EC" id="3.1.1.24" evidence="2"/>
<dbReference type="Proteomes" id="UP001055460">
    <property type="component" value="Plasmid pA"/>
</dbReference>
<dbReference type="Pfam" id="PF00561">
    <property type="entry name" value="Abhydrolase_1"/>
    <property type="match status" value="1"/>
</dbReference>
<keyword evidence="2" id="KW-0378">Hydrolase</keyword>
<dbReference type="PANTHER" id="PTHR43433">
    <property type="entry name" value="HYDROLASE, ALPHA/BETA FOLD FAMILY PROTEIN"/>
    <property type="match status" value="1"/>
</dbReference>
<dbReference type="InterPro" id="IPR029058">
    <property type="entry name" value="AB_hydrolase_fold"/>
</dbReference>
<proteinExistence type="predicted"/>
<dbReference type="GO" id="GO:0042952">
    <property type="term" value="P:beta-ketoadipate pathway"/>
    <property type="evidence" value="ECO:0007669"/>
    <property type="project" value="InterPro"/>
</dbReference>
<feature type="domain" description="AB hydrolase-1" evidence="1">
    <location>
        <begin position="24"/>
        <end position="246"/>
    </location>
</feature>
<dbReference type="RefSeq" id="WP_252160721.1">
    <property type="nucleotide sequence ID" value="NZ_CP098808.1"/>
</dbReference>
<dbReference type="AlphaFoldDB" id="A0A9Q9DCC7"/>
<protein>
    <submittedName>
        <fullName evidence="2">3-oxoadipate enol-lactonase</fullName>
        <ecNumber evidence="2">3.1.1.24</ecNumber>
    </submittedName>
</protein>
<dbReference type="PANTHER" id="PTHR43433:SF1">
    <property type="entry name" value="BLL5160 PROTEIN"/>
    <property type="match status" value="1"/>
</dbReference>
<dbReference type="NCBIfam" id="TIGR02427">
    <property type="entry name" value="protocat_pcaD"/>
    <property type="match status" value="1"/>
</dbReference>
<gene>
    <name evidence="2" type="primary">pcaD</name>
    <name evidence="2" type="ORF">NE863_26720</name>
</gene>
<dbReference type="InterPro" id="IPR026968">
    <property type="entry name" value="PcaD/CatD"/>
</dbReference>
<dbReference type="SUPFAM" id="SSF53474">
    <property type="entry name" value="alpha/beta-Hydrolases"/>
    <property type="match status" value="1"/>
</dbReference>
<reference evidence="2" key="1">
    <citation type="submission" date="2022-06" db="EMBL/GenBank/DDBJ databases">
        <title>Physiological and biochemical characterization and genomic elucidation of a strain of the genus Ensifer adhaerens M8 that combines arsenic oxidation and chromium reduction.</title>
        <authorList>
            <person name="Li X."/>
            <person name="Yu c."/>
        </authorList>
    </citation>
    <scope>NUCLEOTIDE SEQUENCE</scope>
    <source>
        <strain evidence="2">M8</strain>
        <plasmid evidence="2">pA</plasmid>
    </source>
</reference>
<dbReference type="EMBL" id="CP098808">
    <property type="protein sequence ID" value="USJ26051.1"/>
    <property type="molecule type" value="Genomic_DNA"/>
</dbReference>
<evidence type="ECO:0000313" key="3">
    <source>
        <dbReference type="Proteomes" id="UP001055460"/>
    </source>
</evidence>
<organism evidence="2 3">
    <name type="scientific">Ensifer adhaerens</name>
    <name type="common">Sinorhizobium morelense</name>
    <dbReference type="NCBI Taxonomy" id="106592"/>
    <lineage>
        <taxon>Bacteria</taxon>
        <taxon>Pseudomonadati</taxon>
        <taxon>Pseudomonadota</taxon>
        <taxon>Alphaproteobacteria</taxon>
        <taxon>Hyphomicrobiales</taxon>
        <taxon>Rhizobiaceae</taxon>
        <taxon>Sinorhizobium/Ensifer group</taxon>
        <taxon>Ensifer</taxon>
    </lineage>
</organism>
<name>A0A9Q9DCC7_ENSAD</name>
<accession>A0A9Q9DCC7</accession>
<sequence length="261" mass="27952">MAYLDLSSHRLHYRIEGDQNGNAPWLLFCNSLGTDLSMWDAQIADLSPHFRVVRYDRRGHGQSSAPPPPYALSDLGQDVLALMDGLGIERTHFCGLSIGGLTGQWLGIHAGKRLDKIVLCATAARIGTPESWGTRIDSVRADGLAGLAAATAERWFSPQFAASHAEAVDRILGAFTATSTDGYIGGCTALAGADLREEIVAIANPVLAISGNGDPVCPPADLEYIAARVQRGRHLSLPGRHIVNIESAKAFNSELLDFLRP</sequence>
<dbReference type="InterPro" id="IPR000073">
    <property type="entry name" value="AB_hydrolase_1"/>
</dbReference>
<evidence type="ECO:0000313" key="2">
    <source>
        <dbReference type="EMBL" id="USJ26051.1"/>
    </source>
</evidence>
<dbReference type="InterPro" id="IPR050471">
    <property type="entry name" value="AB_hydrolase"/>
</dbReference>
<geneLocation type="plasmid" evidence="2 3">
    <name>pA</name>
</geneLocation>
<evidence type="ECO:0000259" key="1">
    <source>
        <dbReference type="Pfam" id="PF00561"/>
    </source>
</evidence>